<evidence type="ECO:0000256" key="2">
    <source>
        <dbReference type="ARBA" id="ARBA00023012"/>
    </source>
</evidence>
<dbReference type="GO" id="GO:0000976">
    <property type="term" value="F:transcription cis-regulatory region binding"/>
    <property type="evidence" value="ECO:0007669"/>
    <property type="project" value="TreeGrafter"/>
</dbReference>
<comment type="caution">
    <text evidence="10">The sequence shown here is derived from an EMBL/GenBank/DDBJ whole genome shotgun (WGS) entry which is preliminary data.</text>
</comment>
<dbReference type="InterPro" id="IPR039420">
    <property type="entry name" value="WalR-like"/>
</dbReference>
<reference evidence="10" key="1">
    <citation type="submission" date="2020-10" db="EMBL/GenBank/DDBJ databases">
        <title>Genome Sequence of ESBL Producing Zambian Clinical Strains.</title>
        <authorList>
            <person name="Shawa M."/>
            <person name="Furuta Y."/>
            <person name="Simbotwe M."/>
            <person name="Mulenga E."/>
            <person name="Mubanga M."/>
            <person name="Mulenga G."/>
            <person name="Kaile C."/>
            <person name="Zorigt T."/>
            <person name="Hang'ombe B."/>
            <person name="Higashi H."/>
        </authorList>
    </citation>
    <scope>NUCLEOTIDE SEQUENCE</scope>
    <source>
        <strain evidence="10">Zam_UTH_09</strain>
    </source>
</reference>
<evidence type="ECO:0000256" key="6">
    <source>
        <dbReference type="ARBA" id="ARBA00040496"/>
    </source>
</evidence>
<protein>
    <recommendedName>
        <fullName evidence="6">DNA-binding dual transcriptional regulator OmpR</fullName>
    </recommendedName>
    <alternativeName>
        <fullName evidence="7">Transcriptional regulatory protein OmpR</fullName>
    </alternativeName>
</protein>
<evidence type="ECO:0000256" key="5">
    <source>
        <dbReference type="ARBA" id="ARBA00023163"/>
    </source>
</evidence>
<dbReference type="PANTHER" id="PTHR48111:SF4">
    <property type="entry name" value="DNA-BINDING DUAL TRANSCRIPTIONAL REGULATOR OMPR"/>
    <property type="match status" value="1"/>
</dbReference>
<dbReference type="InterPro" id="IPR011006">
    <property type="entry name" value="CheY-like_superfamily"/>
</dbReference>
<keyword evidence="4" id="KW-0238">DNA-binding</keyword>
<accession>A0A919LQ07</accession>
<organism evidence="10 11">
    <name type="scientific">Klebsiella pneumoniae</name>
    <dbReference type="NCBI Taxonomy" id="573"/>
    <lineage>
        <taxon>Bacteria</taxon>
        <taxon>Pseudomonadati</taxon>
        <taxon>Pseudomonadota</taxon>
        <taxon>Gammaproteobacteria</taxon>
        <taxon>Enterobacterales</taxon>
        <taxon>Enterobacteriaceae</taxon>
        <taxon>Klebsiella/Raoultella group</taxon>
        <taxon>Klebsiella</taxon>
        <taxon>Klebsiella pneumoniae complex</taxon>
    </lineage>
</organism>
<evidence type="ECO:0000256" key="8">
    <source>
        <dbReference type="PROSITE-ProRule" id="PRU00169"/>
    </source>
</evidence>
<dbReference type="Pfam" id="PF00072">
    <property type="entry name" value="Response_reg"/>
    <property type="match status" value="1"/>
</dbReference>
<dbReference type="GO" id="GO:0005829">
    <property type="term" value="C:cytosol"/>
    <property type="evidence" value="ECO:0007669"/>
    <property type="project" value="TreeGrafter"/>
</dbReference>
<dbReference type="SUPFAM" id="SSF52172">
    <property type="entry name" value="CheY-like"/>
    <property type="match status" value="1"/>
</dbReference>
<dbReference type="Gene3D" id="3.40.50.2300">
    <property type="match status" value="1"/>
</dbReference>
<name>A0A919LQ07_KLEPN</name>
<evidence type="ECO:0000256" key="1">
    <source>
        <dbReference type="ARBA" id="ARBA00022553"/>
    </source>
</evidence>
<dbReference type="GO" id="GO:0000156">
    <property type="term" value="F:phosphorelay response regulator activity"/>
    <property type="evidence" value="ECO:0007669"/>
    <property type="project" value="TreeGrafter"/>
</dbReference>
<evidence type="ECO:0000256" key="3">
    <source>
        <dbReference type="ARBA" id="ARBA00023015"/>
    </source>
</evidence>
<proteinExistence type="predicted"/>
<dbReference type="GO" id="GO:0032993">
    <property type="term" value="C:protein-DNA complex"/>
    <property type="evidence" value="ECO:0007669"/>
    <property type="project" value="TreeGrafter"/>
</dbReference>
<dbReference type="InterPro" id="IPR001789">
    <property type="entry name" value="Sig_transdc_resp-reg_receiver"/>
</dbReference>
<dbReference type="AlphaFoldDB" id="A0A919LQ07"/>
<dbReference type="PANTHER" id="PTHR48111">
    <property type="entry name" value="REGULATOR OF RPOS"/>
    <property type="match status" value="1"/>
</dbReference>
<dbReference type="GO" id="GO:0006355">
    <property type="term" value="P:regulation of DNA-templated transcription"/>
    <property type="evidence" value="ECO:0007669"/>
    <property type="project" value="TreeGrafter"/>
</dbReference>
<keyword evidence="3" id="KW-0805">Transcription regulation</keyword>
<evidence type="ECO:0000256" key="4">
    <source>
        <dbReference type="ARBA" id="ARBA00023125"/>
    </source>
</evidence>
<dbReference type="EMBL" id="BNFF01000001">
    <property type="protein sequence ID" value="GHK55016.1"/>
    <property type="molecule type" value="Genomic_DNA"/>
</dbReference>
<evidence type="ECO:0000313" key="11">
    <source>
        <dbReference type="Proteomes" id="UP000655094"/>
    </source>
</evidence>
<gene>
    <name evidence="10" type="ORF">KPZU09_47520</name>
</gene>
<evidence type="ECO:0000259" key="9">
    <source>
        <dbReference type="PROSITE" id="PS50110"/>
    </source>
</evidence>
<sequence>MGELLSDVLGAHAFEVLVSQTGNDALATVAQRADIALVLLDMILPDTYGLQVLQQLQRTRPELPVVMLSGLGSESDVVVGWRWAPMITSPNRSARGWWSPG</sequence>
<evidence type="ECO:0000313" key="10">
    <source>
        <dbReference type="EMBL" id="GHK55016.1"/>
    </source>
</evidence>
<keyword evidence="5" id="KW-0804">Transcription</keyword>
<keyword evidence="1 8" id="KW-0597">Phosphoprotein</keyword>
<dbReference type="PROSITE" id="PS50110">
    <property type="entry name" value="RESPONSE_REGULATORY"/>
    <property type="match status" value="1"/>
</dbReference>
<evidence type="ECO:0000256" key="7">
    <source>
        <dbReference type="ARBA" id="ARBA00041745"/>
    </source>
</evidence>
<feature type="domain" description="Response regulatory" evidence="9">
    <location>
        <begin position="1"/>
        <end position="101"/>
    </location>
</feature>
<keyword evidence="2" id="KW-0902">Two-component regulatory system</keyword>
<dbReference type="Proteomes" id="UP000655094">
    <property type="component" value="Unassembled WGS sequence"/>
</dbReference>
<feature type="modified residue" description="4-aspartylphosphate" evidence="8">
    <location>
        <position position="41"/>
    </location>
</feature>